<gene>
    <name evidence="2" type="ORF">M406DRAFT_241925</name>
</gene>
<feature type="transmembrane region" description="Helical" evidence="1">
    <location>
        <begin position="161"/>
        <end position="182"/>
    </location>
</feature>
<proteinExistence type="predicted"/>
<feature type="non-terminal residue" evidence="2">
    <location>
        <position position="1"/>
    </location>
</feature>
<evidence type="ECO:0000313" key="2">
    <source>
        <dbReference type="EMBL" id="KAF3770176.1"/>
    </source>
</evidence>
<feature type="transmembrane region" description="Helical" evidence="1">
    <location>
        <begin position="6"/>
        <end position="24"/>
    </location>
</feature>
<name>A0A9P4YB98_CRYP1</name>
<feature type="transmembrane region" description="Helical" evidence="1">
    <location>
        <begin position="76"/>
        <end position="100"/>
    </location>
</feature>
<dbReference type="EMBL" id="MU032344">
    <property type="protein sequence ID" value="KAF3770176.1"/>
    <property type="molecule type" value="Genomic_DNA"/>
</dbReference>
<reference evidence="2" key="1">
    <citation type="journal article" date="2020" name="Phytopathology">
        <title>Genome sequence of the chestnut blight fungus Cryphonectria parasitica EP155: A fundamental resource for an archetypical invasive plant pathogen.</title>
        <authorList>
            <person name="Crouch J.A."/>
            <person name="Dawe A."/>
            <person name="Aerts A."/>
            <person name="Barry K."/>
            <person name="Churchill A.C.L."/>
            <person name="Grimwood J."/>
            <person name="Hillman B."/>
            <person name="Milgroom M.G."/>
            <person name="Pangilinan J."/>
            <person name="Smith M."/>
            <person name="Salamov A."/>
            <person name="Schmutz J."/>
            <person name="Yadav J."/>
            <person name="Grigoriev I.V."/>
            <person name="Nuss D."/>
        </authorList>
    </citation>
    <scope>NUCLEOTIDE SEQUENCE</scope>
    <source>
        <strain evidence="2">EP155</strain>
    </source>
</reference>
<keyword evidence="1" id="KW-1133">Transmembrane helix</keyword>
<accession>A0A9P4YB98</accession>
<dbReference type="AlphaFoldDB" id="A0A9P4YB98"/>
<dbReference type="PANTHER" id="PTHR38848:SF3">
    <property type="entry name" value="G-PROTEIN COUPLED RECEPTORS FAMILY 3 PROFILE DOMAIN-CONTAINING PROTEIN"/>
    <property type="match status" value="1"/>
</dbReference>
<evidence type="ECO:0000256" key="1">
    <source>
        <dbReference type="SAM" id="Phobius"/>
    </source>
</evidence>
<dbReference type="RefSeq" id="XP_040781137.1">
    <property type="nucleotide sequence ID" value="XM_040916156.1"/>
</dbReference>
<feature type="transmembrane region" description="Helical" evidence="1">
    <location>
        <begin position="203"/>
        <end position="226"/>
    </location>
</feature>
<organism evidence="2 3">
    <name type="scientific">Cryphonectria parasitica (strain ATCC 38755 / EP155)</name>
    <dbReference type="NCBI Taxonomy" id="660469"/>
    <lineage>
        <taxon>Eukaryota</taxon>
        <taxon>Fungi</taxon>
        <taxon>Dikarya</taxon>
        <taxon>Ascomycota</taxon>
        <taxon>Pezizomycotina</taxon>
        <taxon>Sordariomycetes</taxon>
        <taxon>Sordariomycetidae</taxon>
        <taxon>Diaporthales</taxon>
        <taxon>Cryphonectriaceae</taxon>
        <taxon>Cryphonectria-Endothia species complex</taxon>
        <taxon>Cryphonectria</taxon>
    </lineage>
</organism>
<dbReference type="GeneID" id="63833285"/>
<sequence>PVAGTVVSVVVSLLSLSIISSFLTQKYGTVKNWRMLPCAMWLVFCIYLDSFLFVFATAVLKFGLGLDSSYAVCDGAILLCLVAYISTKVEWLLQLIYSFLAEKAYIIRGGLKSRMESKLWLFNTFGMLGAYTVVIILNFVFRIARFDEGECVIGMERRALLPLITFDLVLNVYLTLLFLIPVTALHSFRIKQRTQRRTEIHRMAVRTFFGSMCTLTSSIVNLSVLTVLNGEPGWLCLLCCNSDVLFSALMVHWVTSHDHIGS</sequence>
<comment type="caution">
    <text evidence="2">The sequence shown here is derived from an EMBL/GenBank/DDBJ whole genome shotgun (WGS) entry which is preliminary data.</text>
</comment>
<keyword evidence="1" id="KW-0472">Membrane</keyword>
<feature type="non-terminal residue" evidence="2">
    <location>
        <position position="262"/>
    </location>
</feature>
<dbReference type="OrthoDB" id="3210850at2759"/>
<feature type="transmembrane region" description="Helical" evidence="1">
    <location>
        <begin position="36"/>
        <end position="56"/>
    </location>
</feature>
<protein>
    <submittedName>
        <fullName evidence="2">Uncharacterized protein</fullName>
    </submittedName>
</protein>
<dbReference type="Proteomes" id="UP000803844">
    <property type="component" value="Unassembled WGS sequence"/>
</dbReference>
<evidence type="ECO:0000313" key="3">
    <source>
        <dbReference type="Proteomes" id="UP000803844"/>
    </source>
</evidence>
<dbReference type="PANTHER" id="PTHR38848">
    <property type="entry name" value="G-PROTEIN COUPLED RECEPTORS FAMILY 3 PROFILE DOMAIN-CONTAINING PROTEIN"/>
    <property type="match status" value="1"/>
</dbReference>
<keyword evidence="3" id="KW-1185">Reference proteome</keyword>
<keyword evidence="1" id="KW-0812">Transmembrane</keyword>
<feature type="transmembrane region" description="Helical" evidence="1">
    <location>
        <begin position="120"/>
        <end position="141"/>
    </location>
</feature>